<dbReference type="EC" id="2.3.1.286" evidence="1"/>
<dbReference type="InterPro" id="IPR026590">
    <property type="entry name" value="Ssirtuin_cat_dom"/>
</dbReference>
<dbReference type="InterPro" id="IPR003000">
    <property type="entry name" value="Sirtuin"/>
</dbReference>
<evidence type="ECO:0000259" key="5">
    <source>
        <dbReference type="PROSITE" id="PS50305"/>
    </source>
</evidence>
<dbReference type="PANTHER" id="PTHR11085">
    <property type="entry name" value="NAD-DEPENDENT PROTEIN DEACYLASE SIRTUIN-5, MITOCHONDRIAL-RELATED"/>
    <property type="match status" value="1"/>
</dbReference>
<evidence type="ECO:0000313" key="6">
    <source>
        <dbReference type="EMBL" id="NGY05986.1"/>
    </source>
</evidence>
<feature type="domain" description="Deacetylase sirtuin-type" evidence="5">
    <location>
        <begin position="1"/>
        <end position="234"/>
    </location>
</feature>
<accession>A0A6M2BTN9</accession>
<dbReference type="PROSITE" id="PS50305">
    <property type="entry name" value="SIRTUIN"/>
    <property type="match status" value="1"/>
</dbReference>
<dbReference type="PANTHER" id="PTHR11085:SF10">
    <property type="entry name" value="NAD-DEPENDENT PROTEIN DEACYLASE SIRTUIN-5, MITOCHONDRIAL-RELATED"/>
    <property type="match status" value="1"/>
</dbReference>
<dbReference type="EMBL" id="JAAMOW010000007">
    <property type="protein sequence ID" value="NGY05986.1"/>
    <property type="molecule type" value="Genomic_DNA"/>
</dbReference>
<dbReference type="InterPro" id="IPR050134">
    <property type="entry name" value="NAD-dep_sirtuin_deacylases"/>
</dbReference>
<dbReference type="RefSeq" id="WP_166258576.1">
    <property type="nucleotide sequence ID" value="NZ_JAAMOW010000007.1"/>
</dbReference>
<keyword evidence="3" id="KW-0520">NAD</keyword>
<dbReference type="GO" id="GO:0017136">
    <property type="term" value="F:histone deacetylase activity, NAD-dependent"/>
    <property type="evidence" value="ECO:0007669"/>
    <property type="project" value="TreeGrafter"/>
</dbReference>
<sequence>MANAIRLADFRSAVFFVGAGMSAESGVPTYRGRGGVWGQYDYAEYACQRAFDRDPGKVLDFHELRRTRALACAPHAGHTALANLQAGHPALRVVTQNIDGMLQRAGVRVDAELHGSLWRLRCATHGVREDAATGSFATRHCERCGAALRPDIIWFEDAVDERVFAHAGDLIGDCALFVSVGTSGVVYPAANFIPLARRAGAYMVEINPEATEASAMFDRCIAEPAGTALATHFR</sequence>
<comment type="caution">
    <text evidence="6">The sequence shown here is derived from an EMBL/GenBank/DDBJ whole genome shotgun (WGS) entry which is preliminary data.</text>
</comment>
<evidence type="ECO:0000313" key="7">
    <source>
        <dbReference type="Proteomes" id="UP000472676"/>
    </source>
</evidence>
<reference evidence="6 7" key="1">
    <citation type="journal article" date="2014" name="Int. J. Syst. Evol. Microbiol.">
        <title>Solimonas terrae sp. nov., isolated from soil.</title>
        <authorList>
            <person name="Kim S.J."/>
            <person name="Moon J.Y."/>
            <person name="Weon H.Y."/>
            <person name="Ahn J.H."/>
            <person name="Chen W.M."/>
            <person name="Kwon S.W."/>
        </authorList>
    </citation>
    <scope>NUCLEOTIDE SEQUENCE [LARGE SCALE GENOMIC DNA]</scope>
    <source>
        <strain evidence="6 7">KIS83-12</strain>
    </source>
</reference>
<dbReference type="GO" id="GO:0070403">
    <property type="term" value="F:NAD+ binding"/>
    <property type="evidence" value="ECO:0007669"/>
    <property type="project" value="InterPro"/>
</dbReference>
<evidence type="ECO:0000256" key="3">
    <source>
        <dbReference type="ARBA" id="ARBA00023027"/>
    </source>
</evidence>
<dbReference type="Pfam" id="PF02146">
    <property type="entry name" value="SIR2"/>
    <property type="match status" value="1"/>
</dbReference>
<dbReference type="SUPFAM" id="SSF52467">
    <property type="entry name" value="DHS-like NAD/FAD-binding domain"/>
    <property type="match status" value="1"/>
</dbReference>
<evidence type="ECO:0000256" key="1">
    <source>
        <dbReference type="ARBA" id="ARBA00012928"/>
    </source>
</evidence>
<dbReference type="Gene3D" id="3.30.1600.10">
    <property type="entry name" value="SIR2/SIRT2 'Small Domain"/>
    <property type="match status" value="1"/>
</dbReference>
<organism evidence="6 7">
    <name type="scientific">Solimonas terrae</name>
    <dbReference type="NCBI Taxonomy" id="1396819"/>
    <lineage>
        <taxon>Bacteria</taxon>
        <taxon>Pseudomonadati</taxon>
        <taxon>Pseudomonadota</taxon>
        <taxon>Gammaproteobacteria</taxon>
        <taxon>Nevskiales</taxon>
        <taxon>Nevskiaceae</taxon>
        <taxon>Solimonas</taxon>
    </lineage>
</organism>
<comment type="caution">
    <text evidence="4">Lacks conserved residue(s) required for the propagation of feature annotation.</text>
</comment>
<protein>
    <recommendedName>
        <fullName evidence="1">protein acetyllysine N-acetyltransferase</fullName>
        <ecNumber evidence="1">2.3.1.286</ecNumber>
    </recommendedName>
</protein>
<dbReference type="InterPro" id="IPR026591">
    <property type="entry name" value="Sirtuin_cat_small_dom_sf"/>
</dbReference>
<proteinExistence type="predicted"/>
<dbReference type="InterPro" id="IPR029035">
    <property type="entry name" value="DHS-like_NAD/FAD-binding_dom"/>
</dbReference>
<keyword evidence="7" id="KW-1185">Reference proteome</keyword>
<gene>
    <name evidence="6" type="ORF">G7Y85_14520</name>
</gene>
<evidence type="ECO:0000256" key="4">
    <source>
        <dbReference type="PROSITE-ProRule" id="PRU00236"/>
    </source>
</evidence>
<dbReference type="Proteomes" id="UP000472676">
    <property type="component" value="Unassembled WGS sequence"/>
</dbReference>
<dbReference type="Gene3D" id="3.40.50.1220">
    <property type="entry name" value="TPP-binding domain"/>
    <property type="match status" value="1"/>
</dbReference>
<name>A0A6M2BTN9_9GAMM</name>
<dbReference type="AlphaFoldDB" id="A0A6M2BTN9"/>
<keyword evidence="2" id="KW-0808">Transferase</keyword>
<evidence type="ECO:0000256" key="2">
    <source>
        <dbReference type="ARBA" id="ARBA00022679"/>
    </source>
</evidence>